<protein>
    <submittedName>
        <fullName evidence="2">Uncharacterized protein</fullName>
    </submittedName>
</protein>
<keyword evidence="1" id="KW-0732">Signal</keyword>
<evidence type="ECO:0000313" key="2">
    <source>
        <dbReference type="EMBL" id="UOR06484.1"/>
    </source>
</evidence>
<sequence>MKQLFLFLLFSASTLSVAVAQQATVVTGGSPAATQSRYGTADLDFDSTGSWFLALSDGTMPNPYQKRYREDGKIRKFADEAAILNFLYIQGWEPISVSVTTGKDVIGVHYHYLLCSSGGLIISRKAIIRIPLPVKSIANIFNISALDASAVTVAIAVR</sequence>
<keyword evidence="3" id="KW-1185">Reference proteome</keyword>
<organism evidence="2 3">
    <name type="scientific">Hymenobacter aerilatus</name>
    <dbReference type="NCBI Taxonomy" id="2932251"/>
    <lineage>
        <taxon>Bacteria</taxon>
        <taxon>Pseudomonadati</taxon>
        <taxon>Bacteroidota</taxon>
        <taxon>Cytophagia</taxon>
        <taxon>Cytophagales</taxon>
        <taxon>Hymenobacteraceae</taxon>
        <taxon>Hymenobacter</taxon>
    </lineage>
</organism>
<evidence type="ECO:0000313" key="3">
    <source>
        <dbReference type="Proteomes" id="UP000829925"/>
    </source>
</evidence>
<evidence type="ECO:0000256" key="1">
    <source>
        <dbReference type="SAM" id="SignalP"/>
    </source>
</evidence>
<dbReference type="EMBL" id="CP095053">
    <property type="protein sequence ID" value="UOR06484.1"/>
    <property type="molecule type" value="Genomic_DNA"/>
</dbReference>
<feature type="signal peptide" evidence="1">
    <location>
        <begin position="1"/>
        <end position="18"/>
    </location>
</feature>
<reference evidence="2 3" key="1">
    <citation type="submission" date="2022-04" db="EMBL/GenBank/DDBJ databases">
        <title>Hymenobacter sp. isolated from the air.</title>
        <authorList>
            <person name="Won M."/>
            <person name="Lee C.-M."/>
            <person name="Woen H.-Y."/>
            <person name="Kwon S.-W."/>
        </authorList>
    </citation>
    <scope>NUCLEOTIDE SEQUENCE [LARGE SCALE GENOMIC DNA]</scope>
    <source>
        <strain evidence="3">5413 J-13</strain>
    </source>
</reference>
<name>A0A8T9SZW5_9BACT</name>
<dbReference type="Proteomes" id="UP000829925">
    <property type="component" value="Chromosome"/>
</dbReference>
<dbReference type="KEGG" id="haei:MUN82_05160"/>
<proteinExistence type="predicted"/>
<dbReference type="AlphaFoldDB" id="A0A8T9SZW5"/>
<gene>
    <name evidence="2" type="ORF">MUN82_05160</name>
</gene>
<feature type="chain" id="PRO_5035943389" evidence="1">
    <location>
        <begin position="19"/>
        <end position="158"/>
    </location>
</feature>
<dbReference type="RefSeq" id="WP_245095485.1">
    <property type="nucleotide sequence ID" value="NZ_CP095053.1"/>
</dbReference>
<accession>A0A8T9SZW5</accession>